<dbReference type="AlphaFoldDB" id="A0A1F6H3H7"/>
<organism evidence="1 2">
    <name type="scientific">Candidatus Lambdaproteobacteria bacterium RIFOXYD2_FULL_56_26</name>
    <dbReference type="NCBI Taxonomy" id="1817773"/>
    <lineage>
        <taxon>Bacteria</taxon>
        <taxon>Pseudomonadati</taxon>
        <taxon>Pseudomonadota</taxon>
        <taxon>Candidatus Lambdaproteobacteria</taxon>
    </lineage>
</organism>
<dbReference type="PROSITE" id="PS51257">
    <property type="entry name" value="PROKAR_LIPOPROTEIN"/>
    <property type="match status" value="1"/>
</dbReference>
<dbReference type="InterPro" id="IPR019501">
    <property type="entry name" value="Peptidase_M30_hyicolysin"/>
</dbReference>
<protein>
    <recommendedName>
        <fullName evidence="3">Peptidase M30</fullName>
    </recommendedName>
</protein>
<name>A0A1F6H3H7_9PROT</name>
<dbReference type="Proteomes" id="UP000177583">
    <property type="component" value="Unassembled WGS sequence"/>
</dbReference>
<gene>
    <name evidence="1" type="ORF">A2557_08160</name>
</gene>
<proteinExistence type="predicted"/>
<dbReference type="Pfam" id="PF10460">
    <property type="entry name" value="Peptidase_M30"/>
    <property type="match status" value="1"/>
</dbReference>
<sequence>MVTKKIAFACLGLVFLVGCKEVVKSNKDTISTIAPPTSGSGSVTHVDIAGGSPFKHTQALGDTTADLYYIFTNPNSSAVSGTPSYGQTVGSPAPLAQTMETPDLGPNLEAYAKAHQIGLRGTSEITAYNASPPPMYKGTTASQQATAPLRSAVGDTFTFYTESNSETAAATLRAIKTDGTVTVNLWVANDSWTGCVKANCMTQAMVDALGDKFLTTGANNDIYDWVTNLYGEPWGTQTYSNLIPSTAKTSIDILFYDISNDNSTTGGILGFFYSKDNYLSTSVSFSNQRLLFYMDSILTATKEGTTWGVLDYWPAEMVATLAHEFQHMIHFYQKNVLLGTSSTSSNSWIHEMMSMMTEDLVADKILVNGPRGVTYSDYTAGSANNQDGRPSLFNTYPYISQAYWANDSYVLARYSINYAFGAWLARNFGGAKLAHQLMVTDGDDTTTVVNALASLGYTETYPSLLKKFWAAVLLSSRTDNLAPYIFNTGAAFTSTYGALTYSLGSINFFNYGTGPTIYTSSNLGTAMSSMPAYSGVMMLAASGVKGNQTKTIDMPKGLDLTVVVKP</sequence>
<dbReference type="EMBL" id="MFNF01000001">
    <property type="protein sequence ID" value="OGH04938.1"/>
    <property type="molecule type" value="Genomic_DNA"/>
</dbReference>
<accession>A0A1F6H3H7</accession>
<evidence type="ECO:0008006" key="3">
    <source>
        <dbReference type="Google" id="ProtNLM"/>
    </source>
</evidence>
<evidence type="ECO:0000313" key="1">
    <source>
        <dbReference type="EMBL" id="OGH04938.1"/>
    </source>
</evidence>
<evidence type="ECO:0000313" key="2">
    <source>
        <dbReference type="Proteomes" id="UP000177583"/>
    </source>
</evidence>
<comment type="caution">
    <text evidence="1">The sequence shown here is derived from an EMBL/GenBank/DDBJ whole genome shotgun (WGS) entry which is preliminary data.</text>
</comment>
<reference evidence="1 2" key="1">
    <citation type="journal article" date="2016" name="Nat. Commun.">
        <title>Thousands of microbial genomes shed light on interconnected biogeochemical processes in an aquifer system.</title>
        <authorList>
            <person name="Anantharaman K."/>
            <person name="Brown C.T."/>
            <person name="Hug L.A."/>
            <person name="Sharon I."/>
            <person name="Castelle C.J."/>
            <person name="Probst A.J."/>
            <person name="Thomas B.C."/>
            <person name="Singh A."/>
            <person name="Wilkins M.J."/>
            <person name="Karaoz U."/>
            <person name="Brodie E.L."/>
            <person name="Williams K.H."/>
            <person name="Hubbard S.S."/>
            <person name="Banfield J.F."/>
        </authorList>
    </citation>
    <scope>NUCLEOTIDE SEQUENCE [LARGE SCALE GENOMIC DNA]</scope>
</reference>
<dbReference type="SUPFAM" id="SSF55486">
    <property type="entry name" value="Metalloproteases ('zincins'), catalytic domain"/>
    <property type="match status" value="1"/>
</dbReference>